<dbReference type="SUPFAM" id="SSF55031">
    <property type="entry name" value="Bacterial exopeptidase dimerisation domain"/>
    <property type="match status" value="1"/>
</dbReference>
<dbReference type="InterPro" id="IPR002933">
    <property type="entry name" value="Peptidase_M20"/>
</dbReference>
<proteinExistence type="inferred from homology"/>
<feature type="binding site" evidence="7">
    <location>
        <position position="189"/>
    </location>
    <ligand>
        <name>Zn(2+)</name>
        <dbReference type="ChEBI" id="CHEBI:29105"/>
        <label>2</label>
    </ligand>
</feature>
<keyword evidence="2" id="KW-0645">Protease</keyword>
<dbReference type="Pfam" id="PF07687">
    <property type="entry name" value="M20_dimer"/>
    <property type="match status" value="1"/>
</dbReference>
<dbReference type="GO" id="GO:0004181">
    <property type="term" value="F:metallocarboxypeptidase activity"/>
    <property type="evidence" value="ECO:0007669"/>
    <property type="project" value="InterPro"/>
</dbReference>
<evidence type="ECO:0000256" key="6">
    <source>
        <dbReference type="PIRSR" id="PIRSR037217-1"/>
    </source>
</evidence>
<dbReference type="Gene3D" id="3.40.630.10">
    <property type="entry name" value="Zn peptidases"/>
    <property type="match status" value="1"/>
</dbReference>
<keyword evidence="8" id="KW-1133">Transmembrane helix</keyword>
<dbReference type="InterPro" id="IPR017141">
    <property type="entry name" value="Pept_M20_carboxypep"/>
</dbReference>
<accession>A0A7H9HP50</accession>
<dbReference type="GO" id="GO:0051603">
    <property type="term" value="P:proteolysis involved in protein catabolic process"/>
    <property type="evidence" value="ECO:0007669"/>
    <property type="project" value="TreeGrafter"/>
</dbReference>
<sequence>MLEKGQLSGRNKRRCLVNVFVLGLITILFVNKYWETGLSGIENGFQCQEFEPLLGRPSGEISRILESFQLQNETLSKLANAVRIRTEMYDYFPDPHDEPEYEGWKPFVELHERLASDFPLVWSRLAVEKVNEYALLLTWEGTEKDLKPAVFAAHMDVVPVEKKTWGMWEHEPFSGYWDGEFLWGRGSFDDKNMLIGVLQAVEYILREEPEFKPKRGIVIALGCDEESSGRYGAKYISSILLDRYGENGIYSIVDEGVNGVKNVEGVWIAAPGTGEKGFINVQFDVRTPGGHSSVPPDHTSIGISAEIIRDIENQAFPPRFTPENPVTQYYQCAAQYSETMDEGLRLDFLRAMEDEGSNHRALQHLINTGGRKTECLFKTTRAFDIINGGIKANALPESVSFLLNSRVSVESSVDETVSVFSNAALKIAKKYGLGYFMNDDVLVDATDKGSVNVTVERSLEPAPVSPDNEVWREFAGSIKGFYEKVVFPAKFQNSTTSLIVAPSIMTANTDTAHYWKLTKNIYRYQPGFAMEDTLSTIHSVNEHVDAETVMQVVAFYYNYIHLVNGQDF</sequence>
<feature type="active site" evidence="6">
    <location>
        <position position="156"/>
    </location>
</feature>
<dbReference type="GO" id="GO:0046872">
    <property type="term" value="F:metal ion binding"/>
    <property type="evidence" value="ECO:0007669"/>
    <property type="project" value="UniProtKB-KW"/>
</dbReference>
<evidence type="ECO:0000256" key="1">
    <source>
        <dbReference type="ARBA" id="ARBA00006247"/>
    </source>
</evidence>
<dbReference type="SUPFAM" id="SSF53187">
    <property type="entry name" value="Zn-dependent exopeptidases"/>
    <property type="match status" value="1"/>
</dbReference>
<keyword evidence="5 7" id="KW-0862">Zinc</keyword>
<feature type="binding site" evidence="7">
    <location>
        <position position="189"/>
    </location>
    <ligand>
        <name>Zn(2+)</name>
        <dbReference type="ChEBI" id="CHEBI:29105"/>
        <label>1</label>
    </ligand>
</feature>
<keyword evidence="8" id="KW-0472">Membrane</keyword>
<dbReference type="OrthoDB" id="3064516at2759"/>
<feature type="binding site" evidence="7">
    <location>
        <position position="538"/>
    </location>
    <ligand>
        <name>Zn(2+)</name>
        <dbReference type="ChEBI" id="CHEBI:29105"/>
        <label>1</label>
    </ligand>
</feature>
<dbReference type="InterPro" id="IPR011650">
    <property type="entry name" value="Peptidase_M20_dimer"/>
</dbReference>
<evidence type="ECO:0000259" key="9">
    <source>
        <dbReference type="Pfam" id="PF07687"/>
    </source>
</evidence>
<dbReference type="Gene3D" id="1.10.150.900">
    <property type="match status" value="1"/>
</dbReference>
<evidence type="ECO:0000256" key="5">
    <source>
        <dbReference type="ARBA" id="ARBA00022833"/>
    </source>
</evidence>
<evidence type="ECO:0000256" key="7">
    <source>
        <dbReference type="PIRSR" id="PIRSR037217-2"/>
    </source>
</evidence>
<organism evidence="10 11">
    <name type="scientific">Torulaspora globosa</name>
    <dbReference type="NCBI Taxonomy" id="48254"/>
    <lineage>
        <taxon>Eukaryota</taxon>
        <taxon>Fungi</taxon>
        <taxon>Dikarya</taxon>
        <taxon>Ascomycota</taxon>
        <taxon>Saccharomycotina</taxon>
        <taxon>Saccharomycetes</taxon>
        <taxon>Saccharomycetales</taxon>
        <taxon>Saccharomycetaceae</taxon>
        <taxon>Torulaspora</taxon>
    </lineage>
</organism>
<dbReference type="PANTHER" id="PTHR45962">
    <property type="entry name" value="N-FATTY-ACYL-AMINO ACID SYNTHASE/HYDROLASE PM20D1"/>
    <property type="match status" value="1"/>
</dbReference>
<name>A0A7H9HP50_9SACH</name>
<evidence type="ECO:0000313" key="10">
    <source>
        <dbReference type="EMBL" id="QLQ79026.1"/>
    </source>
</evidence>
<feature type="binding site" evidence="7">
    <location>
        <position position="154"/>
    </location>
    <ligand>
        <name>Zn(2+)</name>
        <dbReference type="ChEBI" id="CHEBI:29105"/>
        <label>2</label>
    </ligand>
</feature>
<dbReference type="Pfam" id="PF01546">
    <property type="entry name" value="Peptidase_M20"/>
    <property type="match status" value="1"/>
</dbReference>
<dbReference type="GO" id="GO:0000328">
    <property type="term" value="C:fungal-type vacuole lumen"/>
    <property type="evidence" value="ECO:0007669"/>
    <property type="project" value="TreeGrafter"/>
</dbReference>
<gene>
    <name evidence="10" type="ORF">HG537_0B03730</name>
</gene>
<dbReference type="AlphaFoldDB" id="A0A7H9HP50"/>
<feature type="domain" description="Peptidase M20 dimerisation" evidence="9">
    <location>
        <begin position="273"/>
        <end position="430"/>
    </location>
</feature>
<feature type="binding site" evidence="7">
    <location>
        <position position="226"/>
    </location>
    <ligand>
        <name>Zn(2+)</name>
        <dbReference type="ChEBI" id="CHEBI:29105"/>
        <label>1</label>
    </ligand>
</feature>
<dbReference type="Proteomes" id="UP000510647">
    <property type="component" value="Chromosome 2"/>
</dbReference>
<evidence type="ECO:0000256" key="4">
    <source>
        <dbReference type="ARBA" id="ARBA00022801"/>
    </source>
</evidence>
<dbReference type="PANTHER" id="PTHR45962:SF1">
    <property type="entry name" value="N-FATTY-ACYL-AMINO ACID SYNTHASE_HYDROLASE PM20D1"/>
    <property type="match status" value="1"/>
</dbReference>
<dbReference type="EMBL" id="CP059268">
    <property type="protein sequence ID" value="QLQ79026.1"/>
    <property type="molecule type" value="Genomic_DNA"/>
</dbReference>
<reference evidence="10 11" key="1">
    <citation type="submission" date="2020-06" db="EMBL/GenBank/DDBJ databases">
        <title>The yeast mating-type switching endonuclease HO is a domesticated member of an unorthodox homing genetic element family.</title>
        <authorList>
            <person name="Coughlan A.Y."/>
            <person name="Lombardi L."/>
            <person name="Braun-Galleani S."/>
            <person name="Martos A.R."/>
            <person name="Galeote V."/>
            <person name="Bigey F."/>
            <person name="Dequin S."/>
            <person name="Byrne K.P."/>
            <person name="Wolfe K.H."/>
        </authorList>
    </citation>
    <scope>NUCLEOTIDE SEQUENCE [LARGE SCALE GENOMIC DNA]</scope>
    <source>
        <strain evidence="10 11">CBS2947</strain>
    </source>
</reference>
<dbReference type="CDD" id="cd05674">
    <property type="entry name" value="M20_yscS"/>
    <property type="match status" value="1"/>
</dbReference>
<comment type="similarity">
    <text evidence="1">Belongs to the peptidase M20A family.</text>
</comment>
<dbReference type="Gene3D" id="3.30.70.360">
    <property type="match status" value="1"/>
</dbReference>
<dbReference type="PIRSF" id="PIRSF037217">
    <property type="entry name" value="Carboxypeptidase_S"/>
    <property type="match status" value="1"/>
</dbReference>
<protein>
    <recommendedName>
        <fullName evidence="9">Peptidase M20 dimerisation domain-containing protein</fullName>
    </recommendedName>
</protein>
<evidence type="ECO:0000313" key="11">
    <source>
        <dbReference type="Proteomes" id="UP000510647"/>
    </source>
</evidence>
<feature type="binding site" evidence="7">
    <location>
        <position position="254"/>
    </location>
    <ligand>
        <name>Zn(2+)</name>
        <dbReference type="ChEBI" id="CHEBI:29105"/>
        <label>2</label>
    </ligand>
</feature>
<dbReference type="InterPro" id="IPR047177">
    <property type="entry name" value="Pept_M20A"/>
</dbReference>
<dbReference type="InterPro" id="IPR036264">
    <property type="entry name" value="Bact_exopeptidase_dim_dom"/>
</dbReference>
<evidence type="ECO:0000256" key="3">
    <source>
        <dbReference type="ARBA" id="ARBA00022723"/>
    </source>
</evidence>
<keyword evidence="8" id="KW-0812">Transmembrane</keyword>
<feature type="active site" description="Proton acceptor" evidence="6">
    <location>
        <position position="225"/>
    </location>
</feature>
<evidence type="ECO:0000256" key="8">
    <source>
        <dbReference type="SAM" id="Phobius"/>
    </source>
</evidence>
<keyword evidence="11" id="KW-1185">Reference proteome</keyword>
<keyword evidence="4" id="KW-0378">Hydrolase</keyword>
<evidence type="ECO:0000256" key="2">
    <source>
        <dbReference type="ARBA" id="ARBA00022670"/>
    </source>
</evidence>
<feature type="transmembrane region" description="Helical" evidence="8">
    <location>
        <begin position="15"/>
        <end position="34"/>
    </location>
</feature>
<keyword evidence="3 7" id="KW-0479">Metal-binding</keyword>